<comment type="caution">
    <text evidence="1">The sequence shown here is derived from an EMBL/GenBank/DDBJ whole genome shotgun (WGS) entry which is preliminary data.</text>
</comment>
<name>A0ABP6ZK65_9ACTN</name>
<gene>
    <name evidence="1" type="ORF">GCM10022236_12760</name>
</gene>
<accession>A0ABP6ZK65</accession>
<keyword evidence="2" id="KW-1185">Reference proteome</keyword>
<evidence type="ECO:0000313" key="2">
    <source>
        <dbReference type="Proteomes" id="UP001501490"/>
    </source>
</evidence>
<dbReference type="RefSeq" id="WP_344802541.1">
    <property type="nucleotide sequence ID" value="NZ_BAABAB010000009.1"/>
</dbReference>
<organism evidence="1 2">
    <name type="scientific">Microlunatus ginsengisoli</name>
    <dbReference type="NCBI Taxonomy" id="363863"/>
    <lineage>
        <taxon>Bacteria</taxon>
        <taxon>Bacillati</taxon>
        <taxon>Actinomycetota</taxon>
        <taxon>Actinomycetes</taxon>
        <taxon>Propionibacteriales</taxon>
        <taxon>Propionibacteriaceae</taxon>
        <taxon>Microlunatus</taxon>
    </lineage>
</organism>
<sequence length="54" mass="6015">MDFALEVTGLYSSQDTAVVVARVYWLVLPPQDRTRADTRATAEVLCRNCVGVTR</sequence>
<proteinExistence type="predicted"/>
<reference evidence="2" key="1">
    <citation type="journal article" date="2019" name="Int. J. Syst. Evol. Microbiol.">
        <title>The Global Catalogue of Microorganisms (GCM) 10K type strain sequencing project: providing services to taxonomists for standard genome sequencing and annotation.</title>
        <authorList>
            <consortium name="The Broad Institute Genomics Platform"/>
            <consortium name="The Broad Institute Genome Sequencing Center for Infectious Disease"/>
            <person name="Wu L."/>
            <person name="Ma J."/>
        </authorList>
    </citation>
    <scope>NUCLEOTIDE SEQUENCE [LARGE SCALE GENOMIC DNA]</scope>
    <source>
        <strain evidence="2">JCM 16929</strain>
    </source>
</reference>
<evidence type="ECO:0000313" key="1">
    <source>
        <dbReference type="EMBL" id="GAA3612447.1"/>
    </source>
</evidence>
<dbReference type="Proteomes" id="UP001501490">
    <property type="component" value="Unassembled WGS sequence"/>
</dbReference>
<protein>
    <submittedName>
        <fullName evidence="1">Uncharacterized protein</fullName>
    </submittedName>
</protein>
<dbReference type="EMBL" id="BAABAB010000009">
    <property type="protein sequence ID" value="GAA3612447.1"/>
    <property type="molecule type" value="Genomic_DNA"/>
</dbReference>